<dbReference type="AlphaFoldDB" id="A0A1J5PH15"/>
<protein>
    <submittedName>
        <fullName evidence="2">Uncharacterized protein</fullName>
    </submittedName>
</protein>
<sequence>MPDRHLTGIAETVPDLRLGQVGGQRQCRRRGRGKLWVGGVGEGPAFGVVQLPLPGQQRGRAGLDPLCGPPLRVKRQEGRRAQLSAIAAGMLRPDHSLPLWPALAQPRPFAADRGHARGTPVRVVVLQCLVRLRGCRHEGVHHRHPDHPDRQRCQHWRHQTAQARPPGCAHHHQFAGPRQPQKQDQRRQNRHQRQDAVEPVRRVERRQPRRLHEGDRASRRAVNLFHQIQQHQNRPERARHSEECHQKLASDVKAQRHDAYSPRIAGRRAGCSDHQSSATVTTPPTREGT</sequence>
<reference evidence="2" key="1">
    <citation type="submission" date="2016-10" db="EMBL/GenBank/DDBJ databases">
        <title>Sequence of Gallionella enrichment culture.</title>
        <authorList>
            <person name="Poehlein A."/>
            <person name="Muehling M."/>
            <person name="Daniel R."/>
        </authorList>
    </citation>
    <scope>NUCLEOTIDE SEQUENCE</scope>
</reference>
<feature type="region of interest" description="Disordered" evidence="1">
    <location>
        <begin position="139"/>
        <end position="289"/>
    </location>
</feature>
<organism evidence="2">
    <name type="scientific">mine drainage metagenome</name>
    <dbReference type="NCBI Taxonomy" id="410659"/>
    <lineage>
        <taxon>unclassified sequences</taxon>
        <taxon>metagenomes</taxon>
        <taxon>ecological metagenomes</taxon>
    </lineage>
</organism>
<feature type="compositionally biased region" description="Basic and acidic residues" evidence="1">
    <location>
        <begin position="181"/>
        <end position="218"/>
    </location>
</feature>
<evidence type="ECO:0000256" key="1">
    <source>
        <dbReference type="SAM" id="MobiDB-lite"/>
    </source>
</evidence>
<comment type="caution">
    <text evidence="2">The sequence shown here is derived from an EMBL/GenBank/DDBJ whole genome shotgun (WGS) entry which is preliminary data.</text>
</comment>
<name>A0A1J5PH15_9ZZZZ</name>
<feature type="compositionally biased region" description="Polar residues" evidence="1">
    <location>
        <begin position="273"/>
        <end position="289"/>
    </location>
</feature>
<evidence type="ECO:0000313" key="2">
    <source>
        <dbReference type="EMBL" id="OIQ70734.1"/>
    </source>
</evidence>
<feature type="compositionally biased region" description="Basic and acidic residues" evidence="1">
    <location>
        <begin position="233"/>
        <end position="260"/>
    </location>
</feature>
<accession>A0A1J5PH15</accession>
<proteinExistence type="predicted"/>
<dbReference type="EMBL" id="MLJW01004056">
    <property type="protein sequence ID" value="OIQ70734.1"/>
    <property type="molecule type" value="Genomic_DNA"/>
</dbReference>
<gene>
    <name evidence="2" type="ORF">GALL_476500</name>
</gene>